<dbReference type="AlphaFoldDB" id="A0A084VE08"/>
<dbReference type="VEuPathDB" id="VectorBase:ASIC003293"/>
<evidence type="ECO:0000313" key="1">
    <source>
        <dbReference type="EMBL" id="KFB36202.1"/>
    </source>
</evidence>
<evidence type="ECO:0000313" key="2">
    <source>
        <dbReference type="EnsemblMetazoa" id="ASIC003293-PA"/>
    </source>
</evidence>
<sequence length="68" mass="7628">MAINHIPSDETGPMWTGERYEWFLAGNERFSSVTVRTIGRMFTVGGTDGKVSVHIKCAVQSHRQVFTV</sequence>
<reference evidence="2" key="2">
    <citation type="submission" date="2020-05" db="UniProtKB">
        <authorList>
            <consortium name="EnsemblMetazoa"/>
        </authorList>
    </citation>
    <scope>IDENTIFICATION</scope>
</reference>
<dbReference type="EnsemblMetazoa" id="ASIC003293-RA">
    <property type="protein sequence ID" value="ASIC003293-PA"/>
    <property type="gene ID" value="ASIC003293"/>
</dbReference>
<gene>
    <name evidence="1" type="ORF">ZHAS_00003293</name>
</gene>
<reference evidence="1 3" key="1">
    <citation type="journal article" date="2014" name="BMC Genomics">
        <title>Genome sequence of Anopheles sinensis provides insight into genetics basis of mosquito competence for malaria parasites.</title>
        <authorList>
            <person name="Zhou D."/>
            <person name="Zhang D."/>
            <person name="Ding G."/>
            <person name="Shi L."/>
            <person name="Hou Q."/>
            <person name="Ye Y."/>
            <person name="Xu Y."/>
            <person name="Zhou H."/>
            <person name="Xiong C."/>
            <person name="Li S."/>
            <person name="Yu J."/>
            <person name="Hong S."/>
            <person name="Yu X."/>
            <person name="Zou P."/>
            <person name="Chen C."/>
            <person name="Chang X."/>
            <person name="Wang W."/>
            <person name="Lv Y."/>
            <person name="Sun Y."/>
            <person name="Ma L."/>
            <person name="Shen B."/>
            <person name="Zhu C."/>
        </authorList>
    </citation>
    <scope>NUCLEOTIDE SEQUENCE [LARGE SCALE GENOMIC DNA]</scope>
</reference>
<protein>
    <submittedName>
        <fullName evidence="1 2">Polyprenyl synthetase</fullName>
    </submittedName>
</protein>
<evidence type="ECO:0000313" key="3">
    <source>
        <dbReference type="Proteomes" id="UP000030765"/>
    </source>
</evidence>
<dbReference type="EMBL" id="KE524753">
    <property type="protein sequence ID" value="KFB36202.1"/>
    <property type="molecule type" value="Genomic_DNA"/>
</dbReference>
<dbReference type="Proteomes" id="UP000030765">
    <property type="component" value="Unassembled WGS sequence"/>
</dbReference>
<organism evidence="1">
    <name type="scientific">Anopheles sinensis</name>
    <name type="common">Mosquito</name>
    <dbReference type="NCBI Taxonomy" id="74873"/>
    <lineage>
        <taxon>Eukaryota</taxon>
        <taxon>Metazoa</taxon>
        <taxon>Ecdysozoa</taxon>
        <taxon>Arthropoda</taxon>
        <taxon>Hexapoda</taxon>
        <taxon>Insecta</taxon>
        <taxon>Pterygota</taxon>
        <taxon>Neoptera</taxon>
        <taxon>Endopterygota</taxon>
        <taxon>Diptera</taxon>
        <taxon>Nematocera</taxon>
        <taxon>Culicoidea</taxon>
        <taxon>Culicidae</taxon>
        <taxon>Anophelinae</taxon>
        <taxon>Anopheles</taxon>
    </lineage>
</organism>
<dbReference type="EMBL" id="ATLV01012045">
    <property type="status" value="NOT_ANNOTATED_CDS"/>
    <property type="molecule type" value="Genomic_DNA"/>
</dbReference>
<name>A0A084VE08_ANOSI</name>
<proteinExistence type="predicted"/>
<keyword evidence="3" id="KW-1185">Reference proteome</keyword>
<accession>A0A084VE08</accession>